<keyword evidence="2" id="KW-1185">Reference proteome</keyword>
<organism evidence="1 2">
    <name type="scientific">Corallibacter vietnamensis</name>
    <dbReference type="NCBI Taxonomy" id="904130"/>
    <lineage>
        <taxon>Bacteria</taxon>
        <taxon>Pseudomonadati</taxon>
        <taxon>Bacteroidota</taxon>
        <taxon>Flavobacteriia</taxon>
        <taxon>Flavobacteriales</taxon>
        <taxon>Flavobacteriaceae</taxon>
        <taxon>Corallibacter</taxon>
    </lineage>
</organism>
<comment type="caution">
    <text evidence="1">The sequence shown here is derived from an EMBL/GenBank/DDBJ whole genome shotgun (WGS) entry which is preliminary data.</text>
</comment>
<accession>A0ABP7GWC6</accession>
<evidence type="ECO:0000313" key="2">
    <source>
        <dbReference type="Proteomes" id="UP001501456"/>
    </source>
</evidence>
<name>A0ABP7GWC6_9FLAO</name>
<proteinExistence type="predicted"/>
<gene>
    <name evidence="1" type="ORF">GCM10022271_05170</name>
</gene>
<reference evidence="2" key="1">
    <citation type="journal article" date="2019" name="Int. J. Syst. Evol. Microbiol.">
        <title>The Global Catalogue of Microorganisms (GCM) 10K type strain sequencing project: providing services to taxonomists for standard genome sequencing and annotation.</title>
        <authorList>
            <consortium name="The Broad Institute Genomics Platform"/>
            <consortium name="The Broad Institute Genome Sequencing Center for Infectious Disease"/>
            <person name="Wu L."/>
            <person name="Ma J."/>
        </authorList>
    </citation>
    <scope>NUCLEOTIDE SEQUENCE [LARGE SCALE GENOMIC DNA]</scope>
    <source>
        <strain evidence="2">JCM 17525</strain>
    </source>
</reference>
<protein>
    <submittedName>
        <fullName evidence="1">Uncharacterized protein</fullName>
    </submittedName>
</protein>
<dbReference type="EMBL" id="BAABBI010000001">
    <property type="protein sequence ID" value="GAA3775994.1"/>
    <property type="molecule type" value="Genomic_DNA"/>
</dbReference>
<dbReference type="Proteomes" id="UP001501456">
    <property type="component" value="Unassembled WGS sequence"/>
</dbReference>
<sequence>MVEKSFDTAAFFNVCEEESNNSETVKIFEVKLLENQQYYLSLLDLEKEKSYTSYLKNYTPHVIECVSPPPEIS</sequence>
<evidence type="ECO:0000313" key="1">
    <source>
        <dbReference type="EMBL" id="GAA3775994.1"/>
    </source>
</evidence>